<reference evidence="1" key="1">
    <citation type="journal article" date="2012" name="PLoS ONE">
        <title>Gene sets for utilization of primary and secondary nutrition supplies in the distal gut of endangered iberian lynx.</title>
        <authorList>
            <person name="Alcaide M."/>
            <person name="Messina E."/>
            <person name="Richter M."/>
            <person name="Bargiela R."/>
            <person name="Peplies J."/>
            <person name="Huws S.A."/>
            <person name="Newbold C.J."/>
            <person name="Golyshin P.N."/>
            <person name="Simon M.A."/>
            <person name="Lopez G."/>
            <person name="Yakimov M.M."/>
            <person name="Ferrer M."/>
        </authorList>
    </citation>
    <scope>NUCLEOTIDE SEQUENCE</scope>
</reference>
<gene>
    <name evidence="1" type="ORF">EVA_15063</name>
</gene>
<sequence>MSRLTTGRNLPNVLGRTAVLTAPPFFRFIFKSTGSGTN</sequence>
<evidence type="ECO:0000313" key="1">
    <source>
        <dbReference type="EMBL" id="EJW96831.1"/>
    </source>
</evidence>
<dbReference type="AlphaFoldDB" id="J9FPF5"/>
<proteinExistence type="predicted"/>
<organism evidence="1">
    <name type="scientific">gut metagenome</name>
    <dbReference type="NCBI Taxonomy" id="749906"/>
    <lineage>
        <taxon>unclassified sequences</taxon>
        <taxon>metagenomes</taxon>
        <taxon>organismal metagenomes</taxon>
    </lineage>
</organism>
<dbReference type="EMBL" id="AMCI01005081">
    <property type="protein sequence ID" value="EJW96831.1"/>
    <property type="molecule type" value="Genomic_DNA"/>
</dbReference>
<comment type="caution">
    <text evidence="1">The sequence shown here is derived from an EMBL/GenBank/DDBJ whole genome shotgun (WGS) entry which is preliminary data.</text>
</comment>
<name>J9FPF5_9ZZZZ</name>
<protein>
    <submittedName>
        <fullName evidence="1">Uncharacterized protein</fullName>
    </submittedName>
</protein>
<accession>J9FPF5</accession>